<comment type="caution">
    <text evidence="2">The sequence shown here is derived from an EMBL/GenBank/DDBJ whole genome shotgun (WGS) entry which is preliminary data.</text>
</comment>
<proteinExistence type="predicted"/>
<name>A0AA38RKC1_9PEZI</name>
<sequence>MSLTPDQQQALDIQNQGRTNKSLQPLQWDPKVAQDAQAWAQHLASVVGHLQHSAGDQRPGEGENLFWALAKPGPYKDPFTHAAQSWMNEAAMYQPGEKIGQGNLADYGHYTQCMWSTTTQVGMGSATDSQGGVYIVGRYSPPGNIVGQAPY</sequence>
<evidence type="ECO:0000313" key="3">
    <source>
        <dbReference type="Proteomes" id="UP001174694"/>
    </source>
</evidence>
<gene>
    <name evidence="2" type="ORF">NKR23_g3657</name>
</gene>
<dbReference type="Gene3D" id="3.40.33.10">
    <property type="entry name" value="CAP"/>
    <property type="match status" value="1"/>
</dbReference>
<dbReference type="InterPro" id="IPR035940">
    <property type="entry name" value="CAP_sf"/>
</dbReference>
<reference evidence="2" key="1">
    <citation type="submission" date="2022-07" db="EMBL/GenBank/DDBJ databases">
        <title>Fungi with potential for degradation of polypropylene.</title>
        <authorList>
            <person name="Gostincar C."/>
        </authorList>
    </citation>
    <scope>NUCLEOTIDE SEQUENCE</scope>
    <source>
        <strain evidence="2">EXF-13308</strain>
    </source>
</reference>
<dbReference type="PRINTS" id="PR00838">
    <property type="entry name" value="V5ALLERGEN"/>
</dbReference>
<protein>
    <recommendedName>
        <fullName evidence="1">SCP domain-containing protein</fullName>
    </recommendedName>
</protein>
<dbReference type="PANTHER" id="PTHR10334">
    <property type="entry name" value="CYSTEINE-RICH SECRETORY PROTEIN-RELATED"/>
    <property type="match status" value="1"/>
</dbReference>
<dbReference type="PRINTS" id="PR00837">
    <property type="entry name" value="V5TPXLIKE"/>
</dbReference>
<dbReference type="EMBL" id="JANBVO010000008">
    <property type="protein sequence ID" value="KAJ9150267.1"/>
    <property type="molecule type" value="Genomic_DNA"/>
</dbReference>
<dbReference type="Pfam" id="PF00188">
    <property type="entry name" value="CAP"/>
    <property type="match status" value="1"/>
</dbReference>
<dbReference type="SUPFAM" id="SSF55797">
    <property type="entry name" value="PR-1-like"/>
    <property type="match status" value="1"/>
</dbReference>
<dbReference type="InterPro" id="IPR001283">
    <property type="entry name" value="CRISP-related"/>
</dbReference>
<dbReference type="AlphaFoldDB" id="A0AA38RKC1"/>
<dbReference type="InterPro" id="IPR014044">
    <property type="entry name" value="CAP_dom"/>
</dbReference>
<evidence type="ECO:0000259" key="1">
    <source>
        <dbReference type="SMART" id="SM00198"/>
    </source>
</evidence>
<keyword evidence="3" id="KW-1185">Reference proteome</keyword>
<evidence type="ECO:0000313" key="2">
    <source>
        <dbReference type="EMBL" id="KAJ9150267.1"/>
    </source>
</evidence>
<accession>A0AA38RKC1</accession>
<feature type="domain" description="SCP" evidence="1">
    <location>
        <begin position="5"/>
        <end position="147"/>
    </location>
</feature>
<organism evidence="2 3">
    <name type="scientific">Pleurostoma richardsiae</name>
    <dbReference type="NCBI Taxonomy" id="41990"/>
    <lineage>
        <taxon>Eukaryota</taxon>
        <taxon>Fungi</taxon>
        <taxon>Dikarya</taxon>
        <taxon>Ascomycota</taxon>
        <taxon>Pezizomycotina</taxon>
        <taxon>Sordariomycetes</taxon>
        <taxon>Sordariomycetidae</taxon>
        <taxon>Calosphaeriales</taxon>
        <taxon>Pleurostomataceae</taxon>
        <taxon>Pleurostoma</taxon>
    </lineage>
</organism>
<dbReference type="SMART" id="SM00198">
    <property type="entry name" value="SCP"/>
    <property type="match status" value="1"/>
</dbReference>
<dbReference type="Proteomes" id="UP001174694">
    <property type="component" value="Unassembled WGS sequence"/>
</dbReference>
<dbReference type="InterPro" id="IPR002413">
    <property type="entry name" value="V5_allergen-like"/>
</dbReference>